<dbReference type="Proteomes" id="UP000004968">
    <property type="component" value="Unassembled WGS sequence"/>
</dbReference>
<dbReference type="AlphaFoldDB" id="D3APP8"/>
<accession>D3APP8</accession>
<organism evidence="1 2">
    <name type="scientific">Hungatella hathewayi DSM 13479</name>
    <dbReference type="NCBI Taxonomy" id="566550"/>
    <lineage>
        <taxon>Bacteria</taxon>
        <taxon>Bacillati</taxon>
        <taxon>Bacillota</taxon>
        <taxon>Clostridia</taxon>
        <taxon>Lachnospirales</taxon>
        <taxon>Lachnospiraceae</taxon>
        <taxon>Hungatella</taxon>
    </lineage>
</organism>
<name>D3APP8_9FIRM</name>
<dbReference type="RefSeq" id="WP_006776022.1">
    <property type="nucleotide sequence ID" value="NZ_GG667763.1"/>
</dbReference>
<evidence type="ECO:0000313" key="1">
    <source>
        <dbReference type="EMBL" id="EFC96210.1"/>
    </source>
</evidence>
<dbReference type="GeneID" id="93149066"/>
<protein>
    <submittedName>
        <fullName evidence="1">Uncharacterized protein</fullName>
    </submittedName>
</protein>
<dbReference type="HOGENOM" id="CLU_1693110_0_0_9"/>
<comment type="caution">
    <text evidence="1">The sequence shown here is derived from an EMBL/GenBank/DDBJ whole genome shotgun (WGS) entry which is preliminary data.</text>
</comment>
<dbReference type="EMBL" id="ACIO01000598">
    <property type="protein sequence ID" value="EFC96210.1"/>
    <property type="molecule type" value="Genomic_DNA"/>
</dbReference>
<sequence length="155" mass="18743">MGMTKSFRMSDRIENMFNSLKKYDPVGKSDTEMLSKGIELQFELATQTHNLFYRKCIMEYLPTEKLNGLFNFICDMLESLSFSDGYYLEDEMKYFMSTVEADRFFESDESYEETNHQQYYKVLEITLKREEYTEEDVQLLSETMQKYYEEKNKHH</sequence>
<proteinExistence type="predicted"/>
<reference evidence="1 2" key="1">
    <citation type="submission" date="2010-01" db="EMBL/GenBank/DDBJ databases">
        <authorList>
            <person name="Weinstock G."/>
            <person name="Sodergren E."/>
            <person name="Clifton S."/>
            <person name="Fulton L."/>
            <person name="Fulton B."/>
            <person name="Courtney L."/>
            <person name="Fronick C."/>
            <person name="Harrison M."/>
            <person name="Strong C."/>
            <person name="Farmer C."/>
            <person name="Delahaunty K."/>
            <person name="Markovic C."/>
            <person name="Hall O."/>
            <person name="Minx P."/>
            <person name="Tomlinson C."/>
            <person name="Mitreva M."/>
            <person name="Nelson J."/>
            <person name="Hou S."/>
            <person name="Wollam A."/>
            <person name="Pepin K.H."/>
            <person name="Johnson M."/>
            <person name="Bhonagiri V."/>
            <person name="Nash W.E."/>
            <person name="Warren W."/>
            <person name="Chinwalla A."/>
            <person name="Mardis E.R."/>
            <person name="Wilson R.K."/>
        </authorList>
    </citation>
    <scope>NUCLEOTIDE SEQUENCE [LARGE SCALE GENOMIC DNA]</scope>
    <source>
        <strain evidence="1 2">DSM 13479</strain>
    </source>
</reference>
<gene>
    <name evidence="1" type="ORF">CLOSTHATH_05601</name>
</gene>
<evidence type="ECO:0000313" key="2">
    <source>
        <dbReference type="Proteomes" id="UP000004968"/>
    </source>
</evidence>